<proteinExistence type="predicted"/>
<name>A0A552HVU6_MICVR</name>
<dbReference type="Proteomes" id="UP000320674">
    <property type="component" value="Unassembled WGS sequence"/>
</dbReference>
<evidence type="ECO:0000313" key="2">
    <source>
        <dbReference type="Proteomes" id="UP000320674"/>
    </source>
</evidence>
<dbReference type="AlphaFoldDB" id="A0A552HVU6"/>
<sequence>MKFLLKIGKNVIIWDTISFLTNPKELIPIYQLSVISDQLSMIRFEFSVNSIKWQVLSFLFTDY</sequence>
<comment type="caution">
    <text evidence="1">The sequence shown here is derived from an EMBL/GenBank/DDBJ whole genome shotgun (WGS) entry which is preliminary data.</text>
</comment>
<protein>
    <submittedName>
        <fullName evidence="1">Uncharacterized protein</fullName>
    </submittedName>
</protein>
<evidence type="ECO:0000313" key="1">
    <source>
        <dbReference type="EMBL" id="TRU75340.1"/>
    </source>
</evidence>
<reference evidence="1 2" key="1">
    <citation type="submission" date="2019-01" db="EMBL/GenBank/DDBJ databases">
        <title>Coherence of Microcystis species and biogeography revealed through population genomics.</title>
        <authorList>
            <person name="Perez-Carrascal O.M."/>
            <person name="Terrat Y."/>
            <person name="Giani A."/>
            <person name="Fortin N."/>
            <person name="Tromas N."/>
            <person name="Shapiro B.J."/>
        </authorList>
    </citation>
    <scope>NUCLEOTIDE SEQUENCE [LARGE SCALE GENOMIC DNA]</scope>
    <source>
        <strain evidence="1">Mv_BB_P_19951000_S68D</strain>
    </source>
</reference>
<dbReference type="EMBL" id="SFAZ01000133">
    <property type="protein sequence ID" value="TRU75340.1"/>
    <property type="molecule type" value="Genomic_DNA"/>
</dbReference>
<accession>A0A552HVU6</accession>
<gene>
    <name evidence="1" type="ORF">EWV77_08725</name>
</gene>
<organism evidence="1 2">
    <name type="scientific">Microcystis viridis Mv_BB_P_19951000_S68D</name>
    <dbReference type="NCBI Taxonomy" id="2486270"/>
    <lineage>
        <taxon>Bacteria</taxon>
        <taxon>Bacillati</taxon>
        <taxon>Cyanobacteriota</taxon>
        <taxon>Cyanophyceae</taxon>
        <taxon>Oscillatoriophycideae</taxon>
        <taxon>Chroococcales</taxon>
        <taxon>Microcystaceae</taxon>
        <taxon>Microcystis</taxon>
    </lineage>
</organism>